<evidence type="ECO:0000256" key="2">
    <source>
        <dbReference type="ARBA" id="ARBA00022448"/>
    </source>
</evidence>
<dbReference type="Gene3D" id="2.60.40.1120">
    <property type="entry name" value="Carboxypeptidase-like, regulatory domain"/>
    <property type="match status" value="1"/>
</dbReference>
<evidence type="ECO:0000256" key="1">
    <source>
        <dbReference type="ARBA" id="ARBA00004571"/>
    </source>
</evidence>
<dbReference type="InterPro" id="IPR036942">
    <property type="entry name" value="Beta-barrel_TonB_sf"/>
</dbReference>
<evidence type="ECO:0000256" key="7">
    <source>
        <dbReference type="ARBA" id="ARBA00023237"/>
    </source>
</evidence>
<evidence type="ECO:0000313" key="11">
    <source>
        <dbReference type="EMBL" id="MBW8682857.1"/>
    </source>
</evidence>
<feature type="compositionally biased region" description="Polar residues" evidence="8">
    <location>
        <begin position="592"/>
        <end position="601"/>
    </location>
</feature>
<keyword evidence="11" id="KW-0675">Receptor</keyword>
<dbReference type="SUPFAM" id="SSF56935">
    <property type="entry name" value="Porins"/>
    <property type="match status" value="1"/>
</dbReference>
<evidence type="ECO:0000256" key="9">
    <source>
        <dbReference type="SAM" id="SignalP"/>
    </source>
</evidence>
<accession>A0ABS7G5C0</accession>
<dbReference type="PROSITE" id="PS51257">
    <property type="entry name" value="PROKAR_LIPOPROTEIN"/>
    <property type="match status" value="1"/>
</dbReference>
<dbReference type="SUPFAM" id="SSF49464">
    <property type="entry name" value="Carboxypeptidase regulatory domain-like"/>
    <property type="match status" value="1"/>
</dbReference>
<dbReference type="Pfam" id="PF07715">
    <property type="entry name" value="Plug"/>
    <property type="match status" value="1"/>
</dbReference>
<comment type="caution">
    <text evidence="11">The sequence shown here is derived from an EMBL/GenBank/DDBJ whole genome shotgun (WGS) entry which is preliminary data.</text>
</comment>
<dbReference type="InterPro" id="IPR039426">
    <property type="entry name" value="TonB-dep_rcpt-like"/>
</dbReference>
<keyword evidence="7" id="KW-0998">Cell outer membrane</keyword>
<proteinExistence type="predicted"/>
<dbReference type="Gene3D" id="3.55.50.30">
    <property type="match status" value="1"/>
</dbReference>
<protein>
    <submittedName>
        <fullName evidence="11">TonB-dependent receptor</fullName>
    </submittedName>
</protein>
<evidence type="ECO:0000259" key="10">
    <source>
        <dbReference type="Pfam" id="PF07715"/>
    </source>
</evidence>
<dbReference type="Gene3D" id="2.40.170.20">
    <property type="entry name" value="TonB-dependent receptor, beta-barrel domain"/>
    <property type="match status" value="1"/>
</dbReference>
<dbReference type="Pfam" id="PF13715">
    <property type="entry name" value="CarbopepD_reg_2"/>
    <property type="match status" value="1"/>
</dbReference>
<dbReference type="InterPro" id="IPR008969">
    <property type="entry name" value="CarboxyPept-like_regulatory"/>
</dbReference>
<name>A0ABS7G5C0_9BACT</name>
<evidence type="ECO:0000313" key="12">
    <source>
        <dbReference type="Proteomes" id="UP000812961"/>
    </source>
</evidence>
<dbReference type="Gene3D" id="2.170.130.10">
    <property type="entry name" value="TonB-dependent receptor, plug domain"/>
    <property type="match status" value="1"/>
</dbReference>
<dbReference type="PANTHER" id="PTHR30069:SF29">
    <property type="entry name" value="HEMOGLOBIN AND HEMOGLOBIN-HAPTOGLOBIN-BINDING PROTEIN 1-RELATED"/>
    <property type="match status" value="1"/>
</dbReference>
<keyword evidence="5 9" id="KW-0732">Signal</keyword>
<evidence type="ECO:0000256" key="5">
    <source>
        <dbReference type="ARBA" id="ARBA00022729"/>
    </source>
</evidence>
<evidence type="ECO:0000256" key="6">
    <source>
        <dbReference type="ARBA" id="ARBA00023136"/>
    </source>
</evidence>
<feature type="region of interest" description="Disordered" evidence="8">
    <location>
        <begin position="584"/>
        <end position="604"/>
    </location>
</feature>
<dbReference type="Proteomes" id="UP000812961">
    <property type="component" value="Unassembled WGS sequence"/>
</dbReference>
<keyword evidence="3" id="KW-1134">Transmembrane beta strand</keyword>
<dbReference type="PANTHER" id="PTHR30069">
    <property type="entry name" value="TONB-DEPENDENT OUTER MEMBRANE RECEPTOR"/>
    <property type="match status" value="1"/>
</dbReference>
<evidence type="ECO:0000256" key="3">
    <source>
        <dbReference type="ARBA" id="ARBA00022452"/>
    </source>
</evidence>
<dbReference type="InterPro" id="IPR012910">
    <property type="entry name" value="Plug_dom"/>
</dbReference>
<evidence type="ECO:0000256" key="4">
    <source>
        <dbReference type="ARBA" id="ARBA00022692"/>
    </source>
</evidence>
<dbReference type="InterPro" id="IPR037066">
    <property type="entry name" value="Plug_dom_sf"/>
</dbReference>
<feature type="chain" id="PRO_5047095077" evidence="9">
    <location>
        <begin position="21"/>
        <end position="1009"/>
    </location>
</feature>
<gene>
    <name evidence="11" type="ORF">K1Y79_00805</name>
</gene>
<comment type="subcellular location">
    <subcellularLocation>
        <location evidence="1">Cell outer membrane</location>
        <topology evidence="1">Multi-pass membrane protein</topology>
    </subcellularLocation>
</comment>
<organism evidence="11 12">
    <name type="scientific">Chitinophaga rhizophila</name>
    <dbReference type="NCBI Taxonomy" id="2866212"/>
    <lineage>
        <taxon>Bacteria</taxon>
        <taxon>Pseudomonadati</taxon>
        <taxon>Bacteroidota</taxon>
        <taxon>Chitinophagia</taxon>
        <taxon>Chitinophagales</taxon>
        <taxon>Chitinophagaceae</taxon>
        <taxon>Chitinophaga</taxon>
    </lineage>
</organism>
<sequence>MAKAVINILLLSLLAIACHAQTTDFTISKGTRLDQALAALSARSGVHITFNPEEARQVKLAAQDYQQQPVRHIISSMLQGTDFSYRLQGSRLVIYKHTSATKTTPAVPTNHSVSGRVVNEEGIALPAATIRITELNQFSATDAQGYFHLQASAFGNFTLEISYVGYQQQTLKLSTIQADTILANTVMKEVSLRLKDIAVTASRTFEASSNSSLIINREMIEQTTALSLNDLLNHIPNKQITPPSLQNVQNINLRANFFSTQKNKGAFELNNAFGVAIVMDGNTLSNNMNMQTFNPGHRGIAGSFLSSPNTYGLRGTGTSAYTGDYTFGGTDLRQITPDNIERIEVVSGVASAKYGDLTDGAIIIERQAGISKGYFRTQLRDNATSTSFSKGFRLSEKAGVMNAGFSYVNSYADSRDKLKAYRRINGNVIWTNYFGKEHRLKITTIADYGRNLDGIKRDPDDPTSTIVRFDSWNFSISNKAAYRVNSRFVKNVSLNVRYSEGHQYSYREWQMNEPYVLYTDATTTGIHQGIYDRGIYTAESIIDGRPVNMTASLDISNEYRTGRILHFLTMGGNYSYGKNKGLGQAIDPGRPRSTTDISPNGTRGARSERYYDFSRVIAQQDLGIYAEDVFKANVRGRYLHVRAGARLDVQNGYVTGSPRININYEASNKLRLGVAYGLAYKSPGLAMRYPGPIFTDIPLLNAYNGNVAESESRIFVHRYDPSNVGLRSSSTQTLELSAQYKHAGFSLSSNVYSKWSRNGIGTLEVQEVLELPVYTAQYRPGLKPLVTQTGTRRYLANGNIFRNLLNTNSQGVELMVSTPKVKSIETSFNLSAGINRSAYHSSAPVWMTRESGVTAPAHAYMGRYPSSRYTSYFSNGRISSITHIPKISLMLQFTAECNFLNKTLKAAESGIPDAYFTNDLQFVSIKGFDQTNPAYGHLLRPESELNQENIPRAVMNYHLSIGKEIKKRFRFSFNVYNVFNYQPYYINSGGTYNFPNSAPTFGAEMSIKI</sequence>
<keyword evidence="4" id="KW-0812">Transmembrane</keyword>
<keyword evidence="6" id="KW-0472">Membrane</keyword>
<dbReference type="RefSeq" id="WP_220248094.1">
    <property type="nucleotide sequence ID" value="NZ_JAICCF010000001.1"/>
</dbReference>
<keyword evidence="12" id="KW-1185">Reference proteome</keyword>
<keyword evidence="2" id="KW-0813">Transport</keyword>
<dbReference type="EMBL" id="JAICCF010000001">
    <property type="protein sequence ID" value="MBW8682857.1"/>
    <property type="molecule type" value="Genomic_DNA"/>
</dbReference>
<feature type="signal peptide" evidence="9">
    <location>
        <begin position="1"/>
        <end position="20"/>
    </location>
</feature>
<reference evidence="11 12" key="1">
    <citation type="submission" date="2021-08" db="EMBL/GenBank/DDBJ databases">
        <title>The genome sequence of Chitinophaga sp. B61.</title>
        <authorList>
            <person name="Zhang X."/>
        </authorList>
    </citation>
    <scope>NUCLEOTIDE SEQUENCE [LARGE SCALE GENOMIC DNA]</scope>
    <source>
        <strain evidence="11 12">B61</strain>
    </source>
</reference>
<feature type="domain" description="TonB-dependent receptor plug" evidence="10">
    <location>
        <begin position="209"/>
        <end position="356"/>
    </location>
</feature>
<evidence type="ECO:0000256" key="8">
    <source>
        <dbReference type="SAM" id="MobiDB-lite"/>
    </source>
</evidence>